<accession>A0A1B6HLH6</accession>
<dbReference type="InterPro" id="IPR019527">
    <property type="entry name" value="RZZ-complex_KNTC1/ROD_C"/>
</dbReference>
<reference evidence="3" key="1">
    <citation type="submission" date="2015-11" db="EMBL/GenBank/DDBJ databases">
        <title>De novo transcriptome assembly of four potential Pierce s Disease insect vectors from Arizona vineyards.</title>
        <authorList>
            <person name="Tassone E.E."/>
        </authorList>
    </citation>
    <scope>NUCLEOTIDE SEQUENCE</scope>
</reference>
<dbReference type="Pfam" id="PF24515">
    <property type="entry name" value="ARM_KNTC1_3rd"/>
    <property type="match status" value="1"/>
</dbReference>
<feature type="domain" description="KNTC1 third ARM-repeats" evidence="2">
    <location>
        <begin position="237"/>
        <end position="457"/>
    </location>
</feature>
<feature type="domain" description="RZZ complex subunit KNTC1/ROD C-terminal" evidence="1">
    <location>
        <begin position="514"/>
        <end position="1000"/>
    </location>
</feature>
<dbReference type="PANTHER" id="PTHR15688:SF1">
    <property type="entry name" value="KINETOCHORE-ASSOCIATED PROTEIN 1"/>
    <property type="match status" value="1"/>
</dbReference>
<dbReference type="PANTHER" id="PTHR15688">
    <property type="entry name" value="KINETOCHORE-ASSOCIATED PROTEIN 1"/>
    <property type="match status" value="1"/>
</dbReference>
<name>A0A1B6HLH6_9HEMI</name>
<dbReference type="InterPro" id="IPR052802">
    <property type="entry name" value="KNTC1"/>
</dbReference>
<dbReference type="GO" id="GO:1903394">
    <property type="term" value="P:protein localization to kinetochore involved in kinetochore assembly"/>
    <property type="evidence" value="ECO:0007669"/>
    <property type="project" value="TreeGrafter"/>
</dbReference>
<dbReference type="GO" id="GO:0031267">
    <property type="term" value="F:small GTPase binding"/>
    <property type="evidence" value="ECO:0007669"/>
    <property type="project" value="TreeGrafter"/>
</dbReference>
<dbReference type="InterPro" id="IPR055405">
    <property type="entry name" value="ARM_KNTC1_3rd"/>
</dbReference>
<evidence type="ECO:0000259" key="1">
    <source>
        <dbReference type="Pfam" id="PF10493"/>
    </source>
</evidence>
<dbReference type="AlphaFoldDB" id="A0A1B6HLH6"/>
<dbReference type="Pfam" id="PF10493">
    <property type="entry name" value="Rod_C"/>
    <property type="match status" value="1"/>
</dbReference>
<organism evidence="3">
    <name type="scientific">Homalodisca liturata</name>
    <dbReference type="NCBI Taxonomy" id="320908"/>
    <lineage>
        <taxon>Eukaryota</taxon>
        <taxon>Metazoa</taxon>
        <taxon>Ecdysozoa</taxon>
        <taxon>Arthropoda</taxon>
        <taxon>Hexapoda</taxon>
        <taxon>Insecta</taxon>
        <taxon>Pterygota</taxon>
        <taxon>Neoptera</taxon>
        <taxon>Paraneoptera</taxon>
        <taxon>Hemiptera</taxon>
        <taxon>Auchenorrhyncha</taxon>
        <taxon>Membracoidea</taxon>
        <taxon>Cicadellidae</taxon>
        <taxon>Cicadellinae</taxon>
        <taxon>Proconiini</taxon>
        <taxon>Homalodisca</taxon>
    </lineage>
</organism>
<sequence length="1029" mass="117234">KSGSLSETLARNKICRLAFLLHVTVEEGIIALSSHCVKHNLQLALSFLSIIEDLKMKLPQVYTKISALIGQLISVYKPTESPSILIECFSSVTSKVTRQYRTYSESCQFDNICCWMSLLNRSIGCSKAAIKPAYGDPAPTPTSVILVHSCIQNMIYSFFKPFENAALPVDKSASSFLSNTNEVANENREIMLVWQRLREEQQDLTCIRLMIDHCWSQKIINPAFIKSTPVDKFLTQSIKELLKKLFRMRNFDLELALSLLHYFSKDEALDFLVEESQSVGYNYQRLSAISQLALTYCEVNKIDKLTKKFKKHHMSCKWAKKLNELGLPYKDAFKDTDNEHKQLISKLISLPSITIPLLKEFCLDMFFDLQECLMMYLEYLLLNWQPDMHVTEVPSSGDKVMVVKNSKQELLQQCRAVLHQLGTKAVRSELGVMTWNESVQNGLCNFWNKVNYYYYEVYFVLAELYQNVLSQQVAIQQILSYQGMLQFLQSYTRISAPSETEQEQWFQLFPNTNHLPPISQYRLPFIPFCVKEPPWSTIKPELSLKTYKIWYDIIPNLGLDRDMLCTLTIQRLTSDQLAGGSKDKSGWRLQTCNSSVLQDIQECVRHIRNQEMASAALYYVVNHMPPGADQMAAAKLCYLQAETWLSQDFSEKAKAGFAKVQKKYLTVCTSHILHSSGLGKPEYLELVLHPQELICALYDDNSILQRKTGTLSHCPDINSVVLAIGQLHRVNVVGIQQELLSEWLYPADSPPLDSSCDDITQNIAAIHSGSTTLSDNDSIIRACYVLESMELETAAKYLVSYAGELECRPTAVRLRALQCLCTIATADIVVTTTGRTLDSIKGNMQNLMFISELEKLGLVWSVKGFESCDKEDVMRILLMKASPHAVQLAAALGYVFKLINIRYWDQTLQLMTSYAMVEELVIVLPELTHLCHLLDSNIFTGAWNCALITPLQKAEYPLSKESGRRVQRSLEMLYCCPIPRQVNLLLMLEHCQRLHSQELISRLEPFLSLTQSNTIKTSPVHIKQEILME</sequence>
<dbReference type="GO" id="GO:0005828">
    <property type="term" value="C:kinetochore microtubule"/>
    <property type="evidence" value="ECO:0007669"/>
    <property type="project" value="TreeGrafter"/>
</dbReference>
<feature type="non-terminal residue" evidence="3">
    <location>
        <position position="1"/>
    </location>
</feature>
<dbReference type="GO" id="GO:0007094">
    <property type="term" value="P:mitotic spindle assembly checkpoint signaling"/>
    <property type="evidence" value="ECO:0007669"/>
    <property type="project" value="TreeGrafter"/>
</dbReference>
<dbReference type="EMBL" id="GECU01032210">
    <property type="protein sequence ID" value="JAS75496.1"/>
    <property type="molecule type" value="Transcribed_RNA"/>
</dbReference>
<proteinExistence type="predicted"/>
<dbReference type="GO" id="GO:1990423">
    <property type="term" value="C:RZZ complex"/>
    <property type="evidence" value="ECO:0007669"/>
    <property type="project" value="TreeGrafter"/>
</dbReference>
<protein>
    <submittedName>
        <fullName evidence="3">Uncharacterized protein</fullName>
    </submittedName>
</protein>
<evidence type="ECO:0000259" key="2">
    <source>
        <dbReference type="Pfam" id="PF24515"/>
    </source>
</evidence>
<evidence type="ECO:0000313" key="3">
    <source>
        <dbReference type="EMBL" id="JAS75496.1"/>
    </source>
</evidence>
<dbReference type="GO" id="GO:0005737">
    <property type="term" value="C:cytoplasm"/>
    <property type="evidence" value="ECO:0007669"/>
    <property type="project" value="TreeGrafter"/>
</dbReference>
<gene>
    <name evidence="3" type="ORF">g.45173</name>
</gene>
<dbReference type="GO" id="GO:0000070">
    <property type="term" value="P:mitotic sister chromatid segregation"/>
    <property type="evidence" value="ECO:0007669"/>
    <property type="project" value="TreeGrafter"/>
</dbReference>